<sequence>MTRHLVVVARHVVDGRAAVVALIIGKRTSVLAVVASEYAIAVTPSSSARTMTVVVQRRCVSGCVNSKLMQSAVFVFNAVNFAVGCCDPWQKSSPDSIDFPKTLQGFV</sequence>
<evidence type="ECO:0000313" key="1">
    <source>
        <dbReference type="EMBL" id="TQD77413.1"/>
    </source>
</evidence>
<gene>
    <name evidence="1" type="ORF">C1H46_037056</name>
</gene>
<organism evidence="1 2">
    <name type="scientific">Malus baccata</name>
    <name type="common">Siberian crab apple</name>
    <name type="synonym">Pyrus baccata</name>
    <dbReference type="NCBI Taxonomy" id="106549"/>
    <lineage>
        <taxon>Eukaryota</taxon>
        <taxon>Viridiplantae</taxon>
        <taxon>Streptophyta</taxon>
        <taxon>Embryophyta</taxon>
        <taxon>Tracheophyta</taxon>
        <taxon>Spermatophyta</taxon>
        <taxon>Magnoliopsida</taxon>
        <taxon>eudicotyledons</taxon>
        <taxon>Gunneridae</taxon>
        <taxon>Pentapetalae</taxon>
        <taxon>rosids</taxon>
        <taxon>fabids</taxon>
        <taxon>Rosales</taxon>
        <taxon>Rosaceae</taxon>
        <taxon>Amygdaloideae</taxon>
        <taxon>Maleae</taxon>
        <taxon>Malus</taxon>
    </lineage>
</organism>
<dbReference type="AlphaFoldDB" id="A0A540KT68"/>
<reference evidence="1 2" key="1">
    <citation type="journal article" date="2019" name="G3 (Bethesda)">
        <title>Sequencing of a Wild Apple (Malus baccata) Genome Unravels the Differences Between Cultivated and Wild Apple Species Regarding Disease Resistance and Cold Tolerance.</title>
        <authorList>
            <person name="Chen X."/>
        </authorList>
    </citation>
    <scope>NUCLEOTIDE SEQUENCE [LARGE SCALE GENOMIC DNA]</scope>
    <source>
        <strain evidence="2">cv. Shandingzi</strain>
        <tissue evidence="1">Leaves</tissue>
    </source>
</reference>
<name>A0A540KT68_MALBA</name>
<protein>
    <submittedName>
        <fullName evidence="1">Uncharacterized protein</fullName>
    </submittedName>
</protein>
<keyword evidence="2" id="KW-1185">Reference proteome</keyword>
<dbReference type="Proteomes" id="UP000315295">
    <property type="component" value="Unassembled WGS sequence"/>
</dbReference>
<accession>A0A540KT68</accession>
<evidence type="ECO:0000313" key="2">
    <source>
        <dbReference type="Proteomes" id="UP000315295"/>
    </source>
</evidence>
<dbReference type="EMBL" id="VIEB01000964">
    <property type="protein sequence ID" value="TQD77413.1"/>
    <property type="molecule type" value="Genomic_DNA"/>
</dbReference>
<comment type="caution">
    <text evidence="1">The sequence shown here is derived from an EMBL/GenBank/DDBJ whole genome shotgun (WGS) entry which is preliminary data.</text>
</comment>
<proteinExistence type="predicted"/>